<dbReference type="AlphaFoldDB" id="A0A7W6MQW4"/>
<name>A0A7W6MQW4_9HYPH</name>
<gene>
    <name evidence="1" type="ORF">GGR03_003543</name>
</gene>
<keyword evidence="2" id="KW-1185">Reference proteome</keyword>
<protein>
    <recommendedName>
        <fullName evidence="3">DUF551 domain-containing protein</fullName>
    </recommendedName>
</protein>
<dbReference type="EMBL" id="JACIEM010000004">
    <property type="protein sequence ID" value="MBB4004455.1"/>
    <property type="molecule type" value="Genomic_DNA"/>
</dbReference>
<reference evidence="1 2" key="1">
    <citation type="submission" date="2020-08" db="EMBL/GenBank/DDBJ databases">
        <title>Genomic Encyclopedia of Type Strains, Phase IV (KMG-IV): sequencing the most valuable type-strain genomes for metagenomic binning, comparative biology and taxonomic classification.</title>
        <authorList>
            <person name="Goeker M."/>
        </authorList>
    </citation>
    <scope>NUCLEOTIDE SEQUENCE [LARGE SCALE GENOMIC DNA]</scope>
    <source>
        <strain evidence="1 2">DSM 103570</strain>
    </source>
</reference>
<organism evidence="1 2">
    <name type="scientific">Aurantimonas endophytica</name>
    <dbReference type="NCBI Taxonomy" id="1522175"/>
    <lineage>
        <taxon>Bacteria</taxon>
        <taxon>Pseudomonadati</taxon>
        <taxon>Pseudomonadota</taxon>
        <taxon>Alphaproteobacteria</taxon>
        <taxon>Hyphomicrobiales</taxon>
        <taxon>Aurantimonadaceae</taxon>
        <taxon>Aurantimonas</taxon>
    </lineage>
</organism>
<evidence type="ECO:0000313" key="2">
    <source>
        <dbReference type="Proteomes" id="UP000588647"/>
    </source>
</evidence>
<accession>A0A7W6MQW4</accession>
<dbReference type="Proteomes" id="UP000588647">
    <property type="component" value="Unassembled WGS sequence"/>
</dbReference>
<comment type="caution">
    <text evidence="1">The sequence shown here is derived from an EMBL/GenBank/DDBJ whole genome shotgun (WGS) entry which is preliminary data.</text>
</comment>
<evidence type="ECO:0000313" key="1">
    <source>
        <dbReference type="EMBL" id="MBB4004455.1"/>
    </source>
</evidence>
<evidence type="ECO:0008006" key="3">
    <source>
        <dbReference type="Google" id="ProtNLM"/>
    </source>
</evidence>
<sequence length="81" mass="8657">MRIIDDTFAPIDTAPRTGTPIIVAHEDVGAFAMRWNQAATNEMFAPGAIGMWEATDCSMTWAEAPGLGPSHWKPLGDGGLN</sequence>
<proteinExistence type="predicted"/>
<dbReference type="RefSeq" id="WP_183210021.1">
    <property type="nucleotide sequence ID" value="NZ_JAAAMM010000004.1"/>
</dbReference>